<feature type="compositionally biased region" description="Low complexity" evidence="1">
    <location>
        <begin position="801"/>
        <end position="824"/>
    </location>
</feature>
<organism evidence="2 3">
    <name type="scientific">Trypanosoma cruzi marinkellei</name>
    <dbReference type="NCBI Taxonomy" id="85056"/>
    <lineage>
        <taxon>Eukaryota</taxon>
        <taxon>Discoba</taxon>
        <taxon>Euglenozoa</taxon>
        <taxon>Kinetoplastea</taxon>
        <taxon>Metakinetoplastina</taxon>
        <taxon>Trypanosomatida</taxon>
        <taxon>Trypanosomatidae</taxon>
        <taxon>Trypanosoma</taxon>
        <taxon>Schizotrypanum</taxon>
    </lineage>
</organism>
<dbReference type="InterPro" id="IPR036322">
    <property type="entry name" value="WD40_repeat_dom_sf"/>
</dbReference>
<reference evidence="2 3" key="1">
    <citation type="journal article" date="2012" name="BMC Genomics">
        <title>Comparative genomic analysis of human infective Trypanosoma cruzi lineages with the bat-restricted subspecies T. cruzi marinkellei.</title>
        <authorList>
            <person name="Franzen O."/>
            <person name="Talavera-Lopez C."/>
            <person name="Ochaya S."/>
            <person name="Butler C.E."/>
            <person name="Messenger L.A."/>
            <person name="Lewis M.D."/>
            <person name="Llewellyn M.S."/>
            <person name="Marinkelle C.J."/>
            <person name="Tyler K.M."/>
            <person name="Miles M.A."/>
            <person name="Andersson B."/>
        </authorList>
    </citation>
    <scope>NUCLEOTIDE SEQUENCE [LARGE SCALE GENOMIC DNA]</scope>
    <source>
        <strain evidence="2 3">B7</strain>
    </source>
</reference>
<dbReference type="OrthoDB" id="243885at2759"/>
<feature type="region of interest" description="Disordered" evidence="1">
    <location>
        <begin position="714"/>
        <end position="750"/>
    </location>
</feature>
<keyword evidence="3" id="KW-1185">Reference proteome</keyword>
<feature type="compositionally biased region" description="Low complexity" evidence="1">
    <location>
        <begin position="513"/>
        <end position="522"/>
    </location>
</feature>
<name>K2NC68_TRYCR</name>
<evidence type="ECO:0000313" key="3">
    <source>
        <dbReference type="Proteomes" id="UP000007350"/>
    </source>
</evidence>
<feature type="region of interest" description="Disordered" evidence="1">
    <location>
        <begin position="493"/>
        <end position="647"/>
    </location>
</feature>
<feature type="region of interest" description="Disordered" evidence="1">
    <location>
        <begin position="799"/>
        <end position="832"/>
    </location>
</feature>
<feature type="region of interest" description="Disordered" evidence="1">
    <location>
        <begin position="87"/>
        <end position="108"/>
    </location>
</feature>
<dbReference type="EMBL" id="AHKC01009825">
    <property type="protein sequence ID" value="EKF32466.1"/>
    <property type="molecule type" value="Genomic_DNA"/>
</dbReference>
<dbReference type="SUPFAM" id="SSF50978">
    <property type="entry name" value="WD40 repeat-like"/>
    <property type="match status" value="1"/>
</dbReference>
<protein>
    <submittedName>
        <fullName evidence="2">Uncharacterized protein</fullName>
    </submittedName>
</protein>
<feature type="compositionally biased region" description="Basic and acidic residues" evidence="1">
    <location>
        <begin position="538"/>
        <end position="567"/>
    </location>
</feature>
<proteinExistence type="predicted"/>
<dbReference type="Proteomes" id="UP000007350">
    <property type="component" value="Unassembled WGS sequence"/>
</dbReference>
<gene>
    <name evidence="2" type="ORF">MOQ_003682</name>
</gene>
<feature type="compositionally biased region" description="Basic residues" evidence="1">
    <location>
        <begin position="726"/>
        <end position="737"/>
    </location>
</feature>
<accession>K2NC68</accession>
<evidence type="ECO:0000313" key="2">
    <source>
        <dbReference type="EMBL" id="EKF32466.1"/>
    </source>
</evidence>
<evidence type="ECO:0000256" key="1">
    <source>
        <dbReference type="SAM" id="MobiDB-lite"/>
    </source>
</evidence>
<sequence>MTLTIVAPSPSVVRNPRCWSESWEELRETAVKGRDQVVLTCDSTSPLNLDTFHARLVCCVRTLPRLNDVKSALRRLNTLHEQGHSYVRRADDPVSPNRQYDGETQGHRVPRPTIWKVENSVEGGITVIDALSGAKLMCILEPKQGVMVASMLHAPFRGFINRRLEVIPIESPQDILLLRESSLINTDYVWVGFMDGSIRLFPADSRWVREQDRSVLLARGQLADLVYELPRQHKGAVIAITRSPCHDDSGTTDLVTANRLSSSIFELTAATSRGCREDREHLSLVCTASEDSCVVVWDVRKIYRRLEAMRVSSQNARMGGFGIDPSLVSLEGDVVTFDLQPTTDQHGCTVRSTNALVKVRPLLRLKGGVGGLRTLNWVSSAVTTVGYQKRRDVVAMTRDPKENTASELIKNRRAIQQTTRWEKREEHRVMLRLSEENMREVEKELEQLMPPLAPEPKQRRRVNLIIAGDVHGTVHFWNLDEELGRETSEIHSVCSTSRTTSASRDSRAGHSPLRSLDLSLNSSRRHPAEPAVTSARSSVERRNDGGRLTARRREFSPRVHTERDTKGKKPKKHAGGEAAGKENHLSSVPSPRTQGDAKKHVKARNTAGDKGVKTPTKRVGKPPSLNKPGVPLGKQSNTTTLRAPHMSPMSSVAADRVKKGCNLAAPAKTGGFGSSSAQGIGKGNNFFSTSPQAKKSLCQSVRSPRSNLALLTTGRRTPRTTEKQPPRRNTKFLRQRPSKGLEGVSDVKKTKNGVDSGYFSTACMNKSLNNNSCPGSANRSPFRVRRGMSEIETDWTVQWNSPRISNSGSSPSSSRRSPTRHPSPYDATHSARADKEAEFKEWIGGHRHINDMYSRNAKFHMSLIDGVTVTGIAVDLPPIITVTMRRLPDPPEPHYSLLEQPTKEEIRRRELANSFHLLTEERALFYVFERIQFYVSVERTLMNMQCAPKARVDVSEQRVGPGRLEEEGVIVGKTPFNFDIVFRRHVLEMHSQPIVRLFIDHPRRQLWVARNHGLLSVFSTETKSIITRVRDPSADEATGPPNAAEWKRTQREMALFGRRPTYLDTHRSCRKQRPGYFTGFRPISLLQQFELMRTSLVHELDSERELSTPASETVQLHLTIIEGKDVLDKHAKNREIGLSVLLEKLRACRQHALTVRQAQRDHYNALFNGASFRIGSLIGRCATFGVLHAARKLFWAWAHHREYFPRQYVLRQLRHQRLKQLSKVTNAVSSNFEMRLRGEYFTKWCVSVQKRRSYRLETRFAKCLQARVKTSIRERFANFMGDRNCRQRYWFMWKSLLAPTARPPSLPTFCQSVSPLNSTAATKIFTPSSVQSMRRSSTSRPGVSERNRVFLDMYTIIRQIYGLRQELISFRGDNGSDSVLDVDDPWFDAIEAASEEAEAQTAYALKLAVFKFALVPFLESLLSTAEGVLPYIRESPVTEEVRSMLRGCLLCVDYLYADAEDLTSTAVTRRSGRVSTGSHLSQNERASLLLDVTMRREQEMQQLFDDAMEQREFQSSIEAIAAQRDIIAEFLRVCSGQ</sequence>
<comment type="caution">
    <text evidence="2">The sequence shown here is derived from an EMBL/GenBank/DDBJ whole genome shotgun (WGS) entry which is preliminary data.</text>
</comment>